<comment type="similarity">
    <text evidence="1">Belongs to the universal stress protein A family.</text>
</comment>
<dbReference type="KEGG" id="aer:AERYTH_04560"/>
<sequence length="127" mass="13430">MTAVVVAYSPDEYGEAALAAGAEEASRRSVPLVVVNATRGDAYVDPHFADADTVARLRERVGEVEVLQEVVPDVGAEVVRVAQERDAELVVVGVRHRSPVGKALMGSVSQRVLLDATCPVLAVKPRG</sequence>
<dbReference type="Pfam" id="PF00582">
    <property type="entry name" value="Usp"/>
    <property type="match status" value="1"/>
</dbReference>
<dbReference type="EMBL" id="CP011502">
    <property type="protein sequence ID" value="ALX04021.1"/>
    <property type="molecule type" value="Genomic_DNA"/>
</dbReference>
<evidence type="ECO:0000259" key="2">
    <source>
        <dbReference type="Pfam" id="PF00582"/>
    </source>
</evidence>
<gene>
    <name evidence="3" type="ORF">AERYTH_04560</name>
</gene>
<organism evidence="3 4">
    <name type="scientific">Aeromicrobium erythreum</name>
    <dbReference type="NCBI Taxonomy" id="2041"/>
    <lineage>
        <taxon>Bacteria</taxon>
        <taxon>Bacillati</taxon>
        <taxon>Actinomycetota</taxon>
        <taxon>Actinomycetes</taxon>
        <taxon>Propionibacteriales</taxon>
        <taxon>Nocardioidaceae</taxon>
        <taxon>Aeromicrobium</taxon>
    </lineage>
</organism>
<evidence type="ECO:0000256" key="1">
    <source>
        <dbReference type="ARBA" id="ARBA00008791"/>
    </source>
</evidence>
<dbReference type="PRINTS" id="PR01438">
    <property type="entry name" value="UNVRSLSTRESS"/>
</dbReference>
<proteinExistence type="inferred from homology"/>
<evidence type="ECO:0000313" key="4">
    <source>
        <dbReference type="Proteomes" id="UP000067689"/>
    </source>
</evidence>
<feature type="domain" description="UspA" evidence="2">
    <location>
        <begin position="3"/>
        <end position="124"/>
    </location>
</feature>
<evidence type="ECO:0000313" key="3">
    <source>
        <dbReference type="EMBL" id="ALX04021.1"/>
    </source>
</evidence>
<dbReference type="InterPro" id="IPR014729">
    <property type="entry name" value="Rossmann-like_a/b/a_fold"/>
</dbReference>
<dbReference type="AlphaFoldDB" id="A0A0U4CEX4"/>
<name>A0A0U4CEX4_9ACTN</name>
<dbReference type="SUPFAM" id="SSF52402">
    <property type="entry name" value="Adenine nucleotide alpha hydrolases-like"/>
    <property type="match status" value="1"/>
</dbReference>
<dbReference type="Proteomes" id="UP000067689">
    <property type="component" value="Chromosome"/>
</dbReference>
<dbReference type="InterPro" id="IPR006015">
    <property type="entry name" value="Universal_stress_UspA"/>
</dbReference>
<dbReference type="OrthoDB" id="5419113at2"/>
<protein>
    <recommendedName>
        <fullName evidence="2">UspA domain-containing protein</fullName>
    </recommendedName>
</protein>
<dbReference type="Gene3D" id="3.40.50.620">
    <property type="entry name" value="HUPs"/>
    <property type="match status" value="1"/>
</dbReference>
<keyword evidence="4" id="KW-1185">Reference proteome</keyword>
<dbReference type="RefSeq" id="WP_067855236.1">
    <property type="nucleotide sequence ID" value="NZ_CP011502.1"/>
</dbReference>
<reference evidence="3 4" key="1">
    <citation type="journal article" date="1991" name="Int. J. Syst. Bacteriol.">
        <title>Description of the erythromycin-producing bacterium Arthrobacter sp. strain NRRL B-3381 as Aeromicrobium erythreum gen. nov., sp. nov.</title>
        <authorList>
            <person name="Miller E.S."/>
            <person name="Woese C.R."/>
            <person name="Brenner S."/>
        </authorList>
    </citation>
    <scope>NUCLEOTIDE SEQUENCE [LARGE SCALE GENOMIC DNA]</scope>
    <source>
        <strain evidence="3 4">AR18</strain>
    </source>
</reference>
<dbReference type="PANTHER" id="PTHR46268:SF6">
    <property type="entry name" value="UNIVERSAL STRESS PROTEIN UP12"/>
    <property type="match status" value="1"/>
</dbReference>
<dbReference type="InterPro" id="IPR006016">
    <property type="entry name" value="UspA"/>
</dbReference>
<accession>A0A0U4CEX4</accession>
<dbReference type="PANTHER" id="PTHR46268">
    <property type="entry name" value="STRESS RESPONSE PROTEIN NHAX"/>
    <property type="match status" value="1"/>
</dbReference>
<dbReference type="CDD" id="cd00293">
    <property type="entry name" value="USP-like"/>
    <property type="match status" value="1"/>
</dbReference>
<dbReference type="STRING" id="2041.AERYTH_04560"/>
<dbReference type="PATRIC" id="fig|2041.4.peg.952"/>